<feature type="signal peptide" evidence="1">
    <location>
        <begin position="1"/>
        <end position="21"/>
    </location>
</feature>
<name>A0AA37RR75_9GAMM</name>
<dbReference type="EMBL" id="BSNC01000001">
    <property type="protein sequence ID" value="GLP94936.1"/>
    <property type="molecule type" value="Genomic_DNA"/>
</dbReference>
<dbReference type="AlphaFoldDB" id="A0AA37RR75"/>
<reference evidence="2" key="1">
    <citation type="journal article" date="2014" name="Int. J. Syst. Evol. Microbiol.">
        <title>Complete genome sequence of Corynebacterium casei LMG S-19264T (=DSM 44701T), isolated from a smear-ripened cheese.</title>
        <authorList>
            <consortium name="US DOE Joint Genome Institute (JGI-PGF)"/>
            <person name="Walter F."/>
            <person name="Albersmeier A."/>
            <person name="Kalinowski J."/>
            <person name="Ruckert C."/>
        </authorList>
    </citation>
    <scope>NUCLEOTIDE SEQUENCE</scope>
    <source>
        <strain evidence="2">NBRC 101628</strain>
    </source>
</reference>
<feature type="chain" id="PRO_5041413623" description="DUF3299 domain-containing protein" evidence="1">
    <location>
        <begin position="22"/>
        <end position="167"/>
    </location>
</feature>
<gene>
    <name evidence="2" type="ORF">GCM10007895_02420</name>
</gene>
<sequence>MLTKFMKVILFFSLVSTSANAATTLSWDDLVPKEDLVFTRMVMKQPVEHEGQEFAPQPVDEPLLRTVGELDGKMVKLPGYLVPVVGDDEQITAFILVPGAESCGHEPPPPPNQIVYVEPEKALPMQWYIDPIWIVGVMQIEEVETDRAKASYRMSKAQILSFSDGSD</sequence>
<accession>A0AA37RR75</accession>
<dbReference type="Gene3D" id="2.40.50.870">
    <property type="entry name" value="Protein of unknown function (DUF3299)"/>
    <property type="match status" value="1"/>
</dbReference>
<protein>
    <recommendedName>
        <fullName evidence="4">DUF3299 domain-containing protein</fullName>
    </recommendedName>
</protein>
<evidence type="ECO:0000313" key="3">
    <source>
        <dbReference type="Proteomes" id="UP001161422"/>
    </source>
</evidence>
<organism evidence="2 3">
    <name type="scientific">Paraferrimonas sedimenticola</name>
    <dbReference type="NCBI Taxonomy" id="375674"/>
    <lineage>
        <taxon>Bacteria</taxon>
        <taxon>Pseudomonadati</taxon>
        <taxon>Pseudomonadota</taxon>
        <taxon>Gammaproteobacteria</taxon>
        <taxon>Alteromonadales</taxon>
        <taxon>Ferrimonadaceae</taxon>
        <taxon>Paraferrimonas</taxon>
    </lineage>
</organism>
<dbReference type="Proteomes" id="UP001161422">
    <property type="component" value="Unassembled WGS sequence"/>
</dbReference>
<keyword evidence="3" id="KW-1185">Reference proteome</keyword>
<evidence type="ECO:0000313" key="2">
    <source>
        <dbReference type="EMBL" id="GLP94936.1"/>
    </source>
</evidence>
<keyword evidence="1" id="KW-0732">Signal</keyword>
<dbReference type="Pfam" id="PF11736">
    <property type="entry name" value="DUF3299"/>
    <property type="match status" value="1"/>
</dbReference>
<evidence type="ECO:0008006" key="4">
    <source>
        <dbReference type="Google" id="ProtNLM"/>
    </source>
</evidence>
<proteinExistence type="predicted"/>
<reference evidence="2" key="2">
    <citation type="submission" date="2023-01" db="EMBL/GenBank/DDBJ databases">
        <title>Draft genome sequence of Paraferrimonas sedimenticola strain NBRC 101628.</title>
        <authorList>
            <person name="Sun Q."/>
            <person name="Mori K."/>
        </authorList>
    </citation>
    <scope>NUCLEOTIDE SEQUENCE</scope>
    <source>
        <strain evidence="2">NBRC 101628</strain>
    </source>
</reference>
<dbReference type="RefSeq" id="WP_095506297.1">
    <property type="nucleotide sequence ID" value="NZ_BSNC01000001.1"/>
</dbReference>
<comment type="caution">
    <text evidence="2">The sequence shown here is derived from an EMBL/GenBank/DDBJ whole genome shotgun (WGS) entry which is preliminary data.</text>
</comment>
<dbReference type="InterPro" id="IPR021727">
    <property type="entry name" value="DUF3299"/>
</dbReference>
<evidence type="ECO:0000256" key="1">
    <source>
        <dbReference type="SAM" id="SignalP"/>
    </source>
</evidence>